<dbReference type="Proteomes" id="UP000322667">
    <property type="component" value="Chromosome A04"/>
</dbReference>
<evidence type="ECO:0000256" key="1">
    <source>
        <dbReference type="SAM" id="Phobius"/>
    </source>
</evidence>
<feature type="transmembrane region" description="Helical" evidence="1">
    <location>
        <begin position="15"/>
        <end position="37"/>
    </location>
</feature>
<proteinExistence type="predicted"/>
<dbReference type="AlphaFoldDB" id="A0A5D2QTY1"/>
<keyword evidence="3" id="KW-1185">Reference proteome</keyword>
<dbReference type="EMBL" id="CM017613">
    <property type="protein sequence ID" value="TYI32037.1"/>
    <property type="molecule type" value="Genomic_DNA"/>
</dbReference>
<evidence type="ECO:0000313" key="3">
    <source>
        <dbReference type="Proteomes" id="UP000322667"/>
    </source>
</evidence>
<keyword evidence="1" id="KW-1133">Transmembrane helix</keyword>
<gene>
    <name evidence="2" type="ORF">ES332_A04G029800v1</name>
</gene>
<protein>
    <submittedName>
        <fullName evidence="2">Uncharacterized protein</fullName>
    </submittedName>
</protein>
<keyword evidence="1" id="KW-0812">Transmembrane</keyword>
<organism evidence="2 3">
    <name type="scientific">Gossypium tomentosum</name>
    <name type="common">Hawaiian cotton</name>
    <name type="synonym">Gossypium sandvicense</name>
    <dbReference type="NCBI Taxonomy" id="34277"/>
    <lineage>
        <taxon>Eukaryota</taxon>
        <taxon>Viridiplantae</taxon>
        <taxon>Streptophyta</taxon>
        <taxon>Embryophyta</taxon>
        <taxon>Tracheophyta</taxon>
        <taxon>Spermatophyta</taxon>
        <taxon>Magnoliopsida</taxon>
        <taxon>eudicotyledons</taxon>
        <taxon>Gunneridae</taxon>
        <taxon>Pentapetalae</taxon>
        <taxon>rosids</taxon>
        <taxon>malvids</taxon>
        <taxon>Malvales</taxon>
        <taxon>Malvaceae</taxon>
        <taxon>Malvoideae</taxon>
        <taxon>Gossypium</taxon>
    </lineage>
</organism>
<sequence>MEVPLYSMDFWFKFLIPNILMSEVMAIFIVFFIRYYFKSVLHGLRGYMWFRI</sequence>
<accession>A0A5D2QTY1</accession>
<name>A0A5D2QTY1_GOSTO</name>
<keyword evidence="1" id="KW-0472">Membrane</keyword>
<evidence type="ECO:0000313" key="2">
    <source>
        <dbReference type="EMBL" id="TYI32037.1"/>
    </source>
</evidence>
<reference evidence="2 3" key="1">
    <citation type="submission" date="2019-07" db="EMBL/GenBank/DDBJ databases">
        <title>WGS assembly of Gossypium tomentosum.</title>
        <authorList>
            <person name="Chen Z.J."/>
            <person name="Sreedasyam A."/>
            <person name="Ando A."/>
            <person name="Song Q."/>
            <person name="De L."/>
            <person name="Hulse-Kemp A."/>
            <person name="Ding M."/>
            <person name="Ye W."/>
            <person name="Kirkbride R."/>
            <person name="Jenkins J."/>
            <person name="Plott C."/>
            <person name="Lovell J."/>
            <person name="Lin Y.-M."/>
            <person name="Vaughn R."/>
            <person name="Liu B."/>
            <person name="Li W."/>
            <person name="Simpson S."/>
            <person name="Scheffler B."/>
            <person name="Saski C."/>
            <person name="Grover C."/>
            <person name="Hu G."/>
            <person name="Conover J."/>
            <person name="Carlson J."/>
            <person name="Shu S."/>
            <person name="Boston L."/>
            <person name="Williams M."/>
            <person name="Peterson D."/>
            <person name="Mcgee K."/>
            <person name="Jones D."/>
            <person name="Wendel J."/>
            <person name="Stelly D."/>
            <person name="Grimwood J."/>
            <person name="Schmutz J."/>
        </authorList>
    </citation>
    <scope>NUCLEOTIDE SEQUENCE [LARGE SCALE GENOMIC DNA]</scope>
    <source>
        <strain evidence="2">7179.01</strain>
    </source>
</reference>